<dbReference type="KEGG" id="wna:KA717_10700"/>
<evidence type="ECO:0000256" key="7">
    <source>
        <dbReference type="ARBA" id="ARBA00037904"/>
    </source>
</evidence>
<evidence type="ECO:0000256" key="3">
    <source>
        <dbReference type="ARBA" id="ARBA00022676"/>
    </source>
</evidence>
<evidence type="ECO:0000256" key="9">
    <source>
        <dbReference type="ARBA" id="ARBA00040345"/>
    </source>
</evidence>
<proteinExistence type="inferred from homology"/>
<dbReference type="GO" id="GO:0016757">
    <property type="term" value="F:glycosyltransferase activity"/>
    <property type="evidence" value="ECO:0007669"/>
    <property type="project" value="UniProtKB-KW"/>
</dbReference>
<comment type="pathway">
    <text evidence="7">Carotenoid biosynthesis; staphyloxanthin biosynthesis; staphyloxanthin from farnesyl diphosphate: step 4/5.</text>
</comment>
<evidence type="ECO:0000256" key="4">
    <source>
        <dbReference type="ARBA" id="ARBA00022679"/>
    </source>
</evidence>
<evidence type="ECO:0000256" key="6">
    <source>
        <dbReference type="ARBA" id="ARBA00037281"/>
    </source>
</evidence>
<dbReference type="InterPro" id="IPR026461">
    <property type="entry name" value="Trfase_2_rSAM/seldom_assoc"/>
</dbReference>
<dbReference type="GO" id="GO:0005886">
    <property type="term" value="C:plasma membrane"/>
    <property type="evidence" value="ECO:0007669"/>
    <property type="project" value="UniProtKB-SubCell"/>
</dbReference>
<name>A0A977L015_9CYAN</name>
<keyword evidence="2" id="KW-1003">Cell membrane</keyword>
<evidence type="ECO:0000256" key="8">
    <source>
        <dbReference type="ARBA" id="ARBA00038120"/>
    </source>
</evidence>
<dbReference type="PANTHER" id="PTHR43646">
    <property type="entry name" value="GLYCOSYLTRANSFERASE"/>
    <property type="match status" value="1"/>
</dbReference>
<evidence type="ECO:0000256" key="5">
    <source>
        <dbReference type="ARBA" id="ARBA00023136"/>
    </source>
</evidence>
<dbReference type="Pfam" id="PF00535">
    <property type="entry name" value="Glycos_transf_2"/>
    <property type="match status" value="1"/>
</dbReference>
<dbReference type="Gene3D" id="3.90.550.10">
    <property type="entry name" value="Spore Coat Polysaccharide Biosynthesis Protein SpsA, Chain A"/>
    <property type="match status" value="1"/>
</dbReference>
<dbReference type="EMBL" id="CP073041">
    <property type="protein sequence ID" value="UXE63089.1"/>
    <property type="molecule type" value="Genomic_DNA"/>
</dbReference>
<reference evidence="11" key="1">
    <citation type="submission" date="2021-04" db="EMBL/GenBank/DDBJ databases">
        <title>Genome sequence of Woronichinia naegeliana from Washington state freshwater lake bloom.</title>
        <authorList>
            <person name="Dreher T.W."/>
        </authorList>
    </citation>
    <scope>NUCLEOTIDE SEQUENCE</scope>
    <source>
        <strain evidence="11">WA131</strain>
    </source>
</reference>
<sequence length="238" mass="27189">MIIAIQTVPQPLLSIIIPVFNEAKIAKFYLEKLEKLESNKNLELLIIDGGSSDRTVEICREFPVNVLISAQKGRAAQMNFGAKQAQGKILLFVHLDSELPSQFLTEIEQILNSPKIIAGAFKFQVDSVGFAFRLLEYLVNLRSRFFGLPYGDQGLFIKAETFWELGGFKNLPIMEDYEFIQRLKQQGKIAIANTAIRTSARRWQKFGIIKTTLINQLIILGYHLQIPPQTLAKWYRDR</sequence>
<evidence type="ECO:0000313" key="11">
    <source>
        <dbReference type="EMBL" id="UXE63089.1"/>
    </source>
</evidence>
<gene>
    <name evidence="11" type="ORF">KA717_10700</name>
</gene>
<accession>A0A977L015</accession>
<dbReference type="Proteomes" id="UP001065613">
    <property type="component" value="Chromosome"/>
</dbReference>
<comment type="similarity">
    <text evidence="8">Belongs to the glycosyltransferase 2 family. CrtQ subfamily.</text>
</comment>
<protein>
    <recommendedName>
        <fullName evidence="9">4,4'-diaponeurosporenoate glycosyltransferase</fullName>
    </recommendedName>
</protein>
<dbReference type="PANTHER" id="PTHR43646:SF2">
    <property type="entry name" value="GLYCOSYLTRANSFERASE 2-LIKE DOMAIN-CONTAINING PROTEIN"/>
    <property type="match status" value="1"/>
</dbReference>
<comment type="subcellular location">
    <subcellularLocation>
        <location evidence="1">Cell membrane</location>
    </subcellularLocation>
</comment>
<evidence type="ECO:0000256" key="2">
    <source>
        <dbReference type="ARBA" id="ARBA00022475"/>
    </source>
</evidence>
<dbReference type="InterPro" id="IPR001173">
    <property type="entry name" value="Glyco_trans_2-like"/>
</dbReference>
<organism evidence="11">
    <name type="scientific">Woronichinia naegeliana WA131</name>
    <dbReference type="NCBI Taxonomy" id="2824559"/>
    <lineage>
        <taxon>Bacteria</taxon>
        <taxon>Bacillati</taxon>
        <taxon>Cyanobacteriota</taxon>
        <taxon>Cyanophyceae</taxon>
        <taxon>Synechococcales</taxon>
        <taxon>Coelosphaeriaceae</taxon>
        <taxon>Woronichinia</taxon>
    </lineage>
</organism>
<evidence type="ECO:0000256" key="1">
    <source>
        <dbReference type="ARBA" id="ARBA00004236"/>
    </source>
</evidence>
<dbReference type="InterPro" id="IPR029044">
    <property type="entry name" value="Nucleotide-diphossugar_trans"/>
</dbReference>
<evidence type="ECO:0000259" key="10">
    <source>
        <dbReference type="Pfam" id="PF00535"/>
    </source>
</evidence>
<keyword evidence="5" id="KW-0472">Membrane</keyword>
<comment type="function">
    <text evidence="6">Catalyzes the glycosylation of 4,4'-diaponeurosporenoate, i.e. the esterification of glucose at the C1'' position with the carboxyl group of 4,4'-diaponeurosporenic acid, to form glycosyl-4,4'-diaponeurosporenoate. This is a step in the biosynthesis of staphyloxanthin, an orange pigment present in most staphylococci strains.</text>
</comment>
<keyword evidence="4" id="KW-0808">Transferase</keyword>
<keyword evidence="3" id="KW-0328">Glycosyltransferase</keyword>
<dbReference type="SUPFAM" id="SSF53448">
    <property type="entry name" value="Nucleotide-diphospho-sugar transferases"/>
    <property type="match status" value="1"/>
</dbReference>
<feature type="domain" description="Glycosyltransferase 2-like" evidence="10">
    <location>
        <begin position="14"/>
        <end position="137"/>
    </location>
</feature>
<dbReference type="AlphaFoldDB" id="A0A977L015"/>
<dbReference type="NCBIfam" id="TIGR04283">
    <property type="entry name" value="glyco_like_mftF"/>
    <property type="match status" value="1"/>
</dbReference>
<dbReference type="CDD" id="cd02522">
    <property type="entry name" value="GT_2_like_a"/>
    <property type="match status" value="1"/>
</dbReference>